<feature type="binding site" evidence="5">
    <location>
        <position position="69"/>
    </location>
    <ligand>
        <name>substrate</name>
    </ligand>
</feature>
<dbReference type="InterPro" id="IPR005000">
    <property type="entry name" value="Aldolase/citrate-lyase_domain"/>
</dbReference>
<dbReference type="SUPFAM" id="SSF51621">
    <property type="entry name" value="Phosphoenolpyruvate/pyruvate domain"/>
    <property type="match status" value="1"/>
</dbReference>
<dbReference type="Proteomes" id="UP000057737">
    <property type="component" value="Unassembled WGS sequence"/>
</dbReference>
<dbReference type="InterPro" id="IPR040442">
    <property type="entry name" value="Pyrv_kinase-like_dom_sf"/>
</dbReference>
<dbReference type="PIRSF" id="PIRSF015582">
    <property type="entry name" value="Cit_lyase_B"/>
    <property type="match status" value="1"/>
</dbReference>
<evidence type="ECO:0000313" key="9">
    <source>
        <dbReference type="Proteomes" id="UP000057737"/>
    </source>
</evidence>
<evidence type="ECO:0000259" key="7">
    <source>
        <dbReference type="Pfam" id="PF03328"/>
    </source>
</evidence>
<evidence type="ECO:0000256" key="1">
    <source>
        <dbReference type="ARBA" id="ARBA00001946"/>
    </source>
</evidence>
<dbReference type="AlphaFoldDB" id="A0A109K359"/>
<dbReference type="GO" id="GO:0003824">
    <property type="term" value="F:catalytic activity"/>
    <property type="evidence" value="ECO:0007669"/>
    <property type="project" value="InterPro"/>
</dbReference>
<comment type="cofactor">
    <cofactor evidence="1">
        <name>Mg(2+)</name>
        <dbReference type="ChEBI" id="CHEBI:18420"/>
    </cofactor>
</comment>
<keyword evidence="4 6" id="KW-0460">Magnesium</keyword>
<dbReference type="EMBL" id="LNCU01000024">
    <property type="protein sequence ID" value="KWV59895.1"/>
    <property type="molecule type" value="Genomic_DNA"/>
</dbReference>
<dbReference type="Gene3D" id="3.20.20.60">
    <property type="entry name" value="Phosphoenolpyruvate-binding domains"/>
    <property type="match status" value="1"/>
</dbReference>
<keyword evidence="3 6" id="KW-0479">Metal-binding</keyword>
<protein>
    <submittedName>
        <fullName evidence="8">Malyl-CoA thiolesterase</fullName>
    </submittedName>
</protein>
<feature type="binding site" evidence="6">
    <location>
        <position position="158"/>
    </location>
    <ligand>
        <name>Mg(2+)</name>
        <dbReference type="ChEBI" id="CHEBI:18420"/>
    </ligand>
</feature>
<proteinExistence type="inferred from homology"/>
<comment type="caution">
    <text evidence="8">The sequence shown here is derived from an EMBL/GenBank/DDBJ whole genome shotgun (WGS) entry which is preliminary data.</text>
</comment>
<dbReference type="PANTHER" id="PTHR32308">
    <property type="entry name" value="LYASE BETA SUBUNIT, PUTATIVE (AFU_ORTHOLOGUE AFUA_4G13030)-RELATED"/>
    <property type="match status" value="1"/>
</dbReference>
<reference evidence="8 9" key="1">
    <citation type="submission" date="2015-11" db="EMBL/GenBank/DDBJ databases">
        <title>Draft Genome Sequence of the Strain BR 10303 (Bradyrhizobium sp.) isolated from nodules of Centrolobium paraense.</title>
        <authorList>
            <person name="Zelli J.E."/>
            <person name="Simoes-Araujo J.L."/>
            <person name="Barauna A.C."/>
            <person name="Silva K."/>
        </authorList>
    </citation>
    <scope>NUCLEOTIDE SEQUENCE [LARGE SCALE GENOMIC DNA]</scope>
    <source>
        <strain evidence="8 9">BR 10303</strain>
    </source>
</reference>
<evidence type="ECO:0000256" key="6">
    <source>
        <dbReference type="PIRSR" id="PIRSR015582-2"/>
    </source>
</evidence>
<dbReference type="PANTHER" id="PTHR32308:SF10">
    <property type="entry name" value="CITRATE LYASE SUBUNIT BETA"/>
    <property type="match status" value="1"/>
</dbReference>
<feature type="binding site" evidence="6">
    <location>
        <position position="127"/>
    </location>
    <ligand>
        <name>Mg(2+)</name>
        <dbReference type="ChEBI" id="CHEBI:18420"/>
    </ligand>
</feature>
<feature type="domain" description="HpcH/HpaI aldolase/citrate lyase" evidence="7">
    <location>
        <begin position="8"/>
        <end position="226"/>
    </location>
</feature>
<evidence type="ECO:0000256" key="3">
    <source>
        <dbReference type="ARBA" id="ARBA00022723"/>
    </source>
</evidence>
<gene>
    <name evidence="8" type="ORF">AS156_02770</name>
</gene>
<dbReference type="Pfam" id="PF03328">
    <property type="entry name" value="HpcH_HpaI"/>
    <property type="match status" value="1"/>
</dbReference>
<evidence type="ECO:0000256" key="2">
    <source>
        <dbReference type="ARBA" id="ARBA00005568"/>
    </source>
</evidence>
<evidence type="ECO:0000256" key="5">
    <source>
        <dbReference type="PIRSR" id="PIRSR015582-1"/>
    </source>
</evidence>
<evidence type="ECO:0000256" key="4">
    <source>
        <dbReference type="ARBA" id="ARBA00022842"/>
    </source>
</evidence>
<feature type="binding site" evidence="5">
    <location>
        <position position="127"/>
    </location>
    <ligand>
        <name>substrate</name>
    </ligand>
</feature>
<comment type="similarity">
    <text evidence="2">Belongs to the HpcH/HpaI aldolase family.</text>
</comment>
<dbReference type="GO" id="GO:0006107">
    <property type="term" value="P:oxaloacetate metabolic process"/>
    <property type="evidence" value="ECO:0007669"/>
    <property type="project" value="TreeGrafter"/>
</dbReference>
<dbReference type="InterPro" id="IPR015813">
    <property type="entry name" value="Pyrv/PenolPyrv_kinase-like_dom"/>
</dbReference>
<accession>A0A109K359</accession>
<keyword evidence="9" id="KW-1185">Reference proteome</keyword>
<dbReference type="InterPro" id="IPR011206">
    <property type="entry name" value="Citrate_lyase_beta/mcl1/mcl2"/>
</dbReference>
<dbReference type="GO" id="GO:0000287">
    <property type="term" value="F:magnesium ion binding"/>
    <property type="evidence" value="ECO:0007669"/>
    <property type="project" value="TreeGrafter"/>
</dbReference>
<evidence type="ECO:0000313" key="8">
    <source>
        <dbReference type="EMBL" id="KWV59895.1"/>
    </source>
</evidence>
<dbReference type="FunFam" id="3.20.20.60:FF:000013">
    <property type="entry name" value="Citrate lyase beta subunit"/>
    <property type="match status" value="1"/>
</dbReference>
<organism evidence="8 9">
    <name type="scientific">Bradyrhizobium macuxiense</name>
    <dbReference type="NCBI Taxonomy" id="1755647"/>
    <lineage>
        <taxon>Bacteria</taxon>
        <taxon>Pseudomonadati</taxon>
        <taxon>Pseudomonadota</taxon>
        <taxon>Alphaproteobacteria</taxon>
        <taxon>Hyphomicrobiales</taxon>
        <taxon>Nitrobacteraceae</taxon>
        <taxon>Bradyrhizobium</taxon>
    </lineage>
</organism>
<sequence>MPMTRPRRSLLFMPGSNARALEKARVLPADGIILDLEDSVAPDAKAVAREQIAKAVTAKGFGKREVLIRINALDTPWWVDDIGMAGKAQPDGILVPKISTVDDLNAVADRLSDINAPASIQVWAMIETARAVLDADKLAAASKDSEIRLAGFVFGPNDIARETRIRMKPGRAAMIPMITHCILATRAHGLEILDGPYSDIGNIDGFAEECAQGRDLGFDGKTLIHPSHIDACNAIFTPPEAEVAEARKIIAAFEKPENASRGAIQLDGRMVERLHAEMAKRTIAIADAIAAMGH</sequence>
<name>A0A109K359_9BRAD</name>